<name>A0ABU4UIH9_9GAMM</name>
<keyword evidence="2" id="KW-1185">Reference proteome</keyword>
<dbReference type="Proteomes" id="UP001284537">
    <property type="component" value="Unassembled WGS sequence"/>
</dbReference>
<gene>
    <name evidence="1" type="ORF">QLH52_17990</name>
</gene>
<dbReference type="RefSeq" id="WP_319962460.1">
    <property type="nucleotide sequence ID" value="NZ_JAXARY010000018.1"/>
</dbReference>
<proteinExistence type="predicted"/>
<accession>A0ABU4UIH9</accession>
<evidence type="ECO:0000313" key="1">
    <source>
        <dbReference type="EMBL" id="MDX8129195.1"/>
    </source>
</evidence>
<dbReference type="EMBL" id="JAXARY010000018">
    <property type="protein sequence ID" value="MDX8129195.1"/>
    <property type="molecule type" value="Genomic_DNA"/>
</dbReference>
<reference evidence="1 2" key="1">
    <citation type="submission" date="2023-11" db="EMBL/GenBank/DDBJ databases">
        <authorList>
            <person name="Ouyang M.-Y."/>
        </authorList>
    </citation>
    <scope>NUCLEOTIDE SEQUENCE [LARGE SCALE GENOMIC DNA]</scope>
    <source>
        <strain evidence="1 2">OY6</strain>
    </source>
</reference>
<sequence length="97" mass="10753">MTSPRISFIVSIRYHEAAQKSLNQVFSIRSCLHGGVTQFLADAFNAFSEIFDLARRREHAIGIGEIAKIDVKSVPAPLKGEQVFQYKFGSALADLLL</sequence>
<protein>
    <submittedName>
        <fullName evidence="1">Uncharacterized protein</fullName>
    </submittedName>
</protein>
<comment type="caution">
    <text evidence="1">The sequence shown here is derived from an EMBL/GenBank/DDBJ whole genome shotgun (WGS) entry which is preliminary data.</text>
</comment>
<organism evidence="1 2">
    <name type="scientific">Methylomonas defluvii</name>
    <dbReference type="NCBI Taxonomy" id="3045149"/>
    <lineage>
        <taxon>Bacteria</taxon>
        <taxon>Pseudomonadati</taxon>
        <taxon>Pseudomonadota</taxon>
        <taxon>Gammaproteobacteria</taxon>
        <taxon>Methylococcales</taxon>
        <taxon>Methylococcaceae</taxon>
        <taxon>Methylomonas</taxon>
    </lineage>
</organism>
<evidence type="ECO:0000313" key="2">
    <source>
        <dbReference type="Proteomes" id="UP001284537"/>
    </source>
</evidence>